<evidence type="ECO:0000256" key="1">
    <source>
        <dbReference type="SAM" id="Phobius"/>
    </source>
</evidence>
<dbReference type="InterPro" id="IPR049945">
    <property type="entry name" value="AAA_22"/>
</dbReference>
<reference evidence="3" key="1">
    <citation type="submission" date="2023-03" db="EMBL/GenBank/DDBJ databases">
        <authorList>
            <person name="Steffen K."/>
            <person name="Cardenas P."/>
        </authorList>
    </citation>
    <scope>NUCLEOTIDE SEQUENCE</scope>
</reference>
<dbReference type="SMART" id="SM00382">
    <property type="entry name" value="AAA"/>
    <property type="match status" value="1"/>
</dbReference>
<comment type="caution">
    <text evidence="3">The sequence shown here is derived from an EMBL/GenBank/DDBJ whole genome shotgun (WGS) entry which is preliminary data.</text>
</comment>
<organism evidence="3 4">
    <name type="scientific">Geodia barretti</name>
    <name type="common">Barrett's horny sponge</name>
    <dbReference type="NCBI Taxonomy" id="519541"/>
    <lineage>
        <taxon>Eukaryota</taxon>
        <taxon>Metazoa</taxon>
        <taxon>Porifera</taxon>
        <taxon>Demospongiae</taxon>
        <taxon>Heteroscleromorpha</taxon>
        <taxon>Tetractinellida</taxon>
        <taxon>Astrophorina</taxon>
        <taxon>Geodiidae</taxon>
        <taxon>Geodia</taxon>
    </lineage>
</organism>
<sequence length="480" mass="54215">STCSRPGYLSFLKHLKELESAVTDPGGLAVELYSNGLIDKVAKERASLISLAPVERSRELLQKLEDRIESQEAVFEKFLSILVRDPTFEDICTKLRATRDEFKDITNGSRTSSTHHNNWLISWKTILIGVPILIVVLAGVLCNPDCYHCHSKSLPSVSHFVGREEDIRNITGYLDFATSDVQVVHIVGPPGFGKSTLAMKIGEIFLRKWVSVHYVDVGQKMVKDIDTLAEKIVLSMVESRKTKVTFSDLEERIRKQYSKALIILDNCDEILEHSKEEFLGALKSLTALSQKRVRYLITSQKWVADIGNFRLHAIYNLSCDAAIELLGAVAPSLTDDQKKQIADLTGNVPLALEVIAAIFRFPDAPTPEIVINGLKEHLLRTLSPTELHSTVDVSIRIAYSYLSPELKQLCVNLSHIPRSFDEASIYFLFDIDTDIRPGLANLVQRSLLQSSHGRQRYHFHQLIKTFFLSQENRTSFRQHF</sequence>
<protein>
    <submittedName>
        <fullName evidence="3">Disease resistance protein L6</fullName>
    </submittedName>
</protein>
<dbReference type="AlphaFoldDB" id="A0AA35RDZ5"/>
<keyword evidence="1" id="KW-0472">Membrane</keyword>
<dbReference type="PANTHER" id="PTHR47691">
    <property type="entry name" value="REGULATOR-RELATED"/>
    <property type="match status" value="1"/>
</dbReference>
<dbReference type="InterPro" id="IPR003593">
    <property type="entry name" value="AAA+_ATPase"/>
</dbReference>
<dbReference type="EMBL" id="CASHTH010000871">
    <property type="protein sequence ID" value="CAI8008601.1"/>
    <property type="molecule type" value="Genomic_DNA"/>
</dbReference>
<accession>A0AA35RDZ5</accession>
<dbReference type="Pfam" id="PF13401">
    <property type="entry name" value="AAA_22"/>
    <property type="match status" value="1"/>
</dbReference>
<keyword evidence="1" id="KW-1133">Transmembrane helix</keyword>
<name>A0AA35RDZ5_GEOBA</name>
<feature type="non-terminal residue" evidence="3">
    <location>
        <position position="1"/>
    </location>
</feature>
<dbReference type="PANTHER" id="PTHR47691:SF3">
    <property type="entry name" value="HTH-TYPE TRANSCRIPTIONAL REGULATOR RV0890C-RELATED"/>
    <property type="match status" value="1"/>
</dbReference>
<gene>
    <name evidence="3" type="ORF">GBAR_LOCUS5879</name>
</gene>
<feature type="transmembrane region" description="Helical" evidence="1">
    <location>
        <begin position="119"/>
        <end position="141"/>
    </location>
</feature>
<evidence type="ECO:0000313" key="4">
    <source>
        <dbReference type="Proteomes" id="UP001174909"/>
    </source>
</evidence>
<dbReference type="GO" id="GO:0043531">
    <property type="term" value="F:ADP binding"/>
    <property type="evidence" value="ECO:0007669"/>
    <property type="project" value="InterPro"/>
</dbReference>
<keyword evidence="1" id="KW-0812">Transmembrane</keyword>
<dbReference type="PRINTS" id="PR00364">
    <property type="entry name" value="DISEASERSIST"/>
</dbReference>
<keyword evidence="4" id="KW-1185">Reference proteome</keyword>
<proteinExistence type="predicted"/>
<dbReference type="Gene3D" id="3.40.50.300">
    <property type="entry name" value="P-loop containing nucleotide triphosphate hydrolases"/>
    <property type="match status" value="1"/>
</dbReference>
<evidence type="ECO:0000313" key="3">
    <source>
        <dbReference type="EMBL" id="CAI8008601.1"/>
    </source>
</evidence>
<feature type="domain" description="AAA+ ATPase" evidence="2">
    <location>
        <begin position="180"/>
        <end position="320"/>
    </location>
</feature>
<dbReference type="SUPFAM" id="SSF52540">
    <property type="entry name" value="P-loop containing nucleoside triphosphate hydrolases"/>
    <property type="match status" value="1"/>
</dbReference>
<evidence type="ECO:0000259" key="2">
    <source>
        <dbReference type="SMART" id="SM00382"/>
    </source>
</evidence>
<dbReference type="Proteomes" id="UP001174909">
    <property type="component" value="Unassembled WGS sequence"/>
</dbReference>
<dbReference type="InterPro" id="IPR027417">
    <property type="entry name" value="P-loop_NTPase"/>
</dbReference>